<feature type="region of interest" description="Disordered" evidence="1">
    <location>
        <begin position="535"/>
        <end position="556"/>
    </location>
</feature>
<dbReference type="PROSITE" id="PS51257">
    <property type="entry name" value="PROKAR_LIPOPROTEIN"/>
    <property type="match status" value="1"/>
</dbReference>
<dbReference type="HOGENOM" id="CLU_489811_0_0_7"/>
<evidence type="ECO:0008006" key="4">
    <source>
        <dbReference type="Google" id="ProtNLM"/>
    </source>
</evidence>
<organism evidence="2 3">
    <name type="scientific">Haliangium ochraceum (strain DSM 14365 / JCM 11303 / SMP-2)</name>
    <dbReference type="NCBI Taxonomy" id="502025"/>
    <lineage>
        <taxon>Bacteria</taxon>
        <taxon>Pseudomonadati</taxon>
        <taxon>Myxococcota</taxon>
        <taxon>Polyangia</taxon>
        <taxon>Haliangiales</taxon>
        <taxon>Kofleriaceae</taxon>
        <taxon>Haliangium</taxon>
    </lineage>
</organism>
<dbReference type="AlphaFoldDB" id="D0LK16"/>
<keyword evidence="3" id="KW-1185">Reference proteome</keyword>
<protein>
    <recommendedName>
        <fullName evidence="4">Trypsin-like peptidase domain-containing protein</fullName>
    </recommendedName>
</protein>
<feature type="region of interest" description="Disordered" evidence="1">
    <location>
        <begin position="88"/>
        <end position="137"/>
    </location>
</feature>
<evidence type="ECO:0000313" key="3">
    <source>
        <dbReference type="Proteomes" id="UP000001880"/>
    </source>
</evidence>
<reference evidence="2 3" key="1">
    <citation type="journal article" date="2010" name="Stand. Genomic Sci.">
        <title>Complete genome sequence of Haliangium ochraceum type strain (SMP-2).</title>
        <authorList>
            <consortium name="US DOE Joint Genome Institute (JGI-PGF)"/>
            <person name="Ivanova N."/>
            <person name="Daum C."/>
            <person name="Lang E."/>
            <person name="Abt B."/>
            <person name="Kopitz M."/>
            <person name="Saunders E."/>
            <person name="Lapidus A."/>
            <person name="Lucas S."/>
            <person name="Glavina Del Rio T."/>
            <person name="Nolan M."/>
            <person name="Tice H."/>
            <person name="Copeland A."/>
            <person name="Cheng J.F."/>
            <person name="Chen F."/>
            <person name="Bruce D."/>
            <person name="Goodwin L."/>
            <person name="Pitluck S."/>
            <person name="Mavromatis K."/>
            <person name="Pati A."/>
            <person name="Mikhailova N."/>
            <person name="Chen A."/>
            <person name="Palaniappan K."/>
            <person name="Land M."/>
            <person name="Hauser L."/>
            <person name="Chang Y.J."/>
            <person name="Jeffries C.D."/>
            <person name="Detter J.C."/>
            <person name="Brettin T."/>
            <person name="Rohde M."/>
            <person name="Goker M."/>
            <person name="Bristow J."/>
            <person name="Markowitz V."/>
            <person name="Eisen J.A."/>
            <person name="Hugenholtz P."/>
            <person name="Kyrpides N.C."/>
            <person name="Klenk H.P."/>
        </authorList>
    </citation>
    <scope>NUCLEOTIDE SEQUENCE [LARGE SCALE GENOMIC DNA]</scope>
    <source>
        <strain evidence="3">DSM 14365 / CIP 107738 / JCM 11303 / AJ 13395 / SMP-2</strain>
    </source>
</reference>
<gene>
    <name evidence="2" type="ordered locus">Hoch_6048</name>
</gene>
<dbReference type="KEGG" id="hoh:Hoch_6048"/>
<feature type="compositionally biased region" description="Basic and acidic residues" evidence="1">
    <location>
        <begin position="116"/>
        <end position="135"/>
    </location>
</feature>
<dbReference type="SUPFAM" id="SSF50494">
    <property type="entry name" value="Trypsin-like serine proteases"/>
    <property type="match status" value="1"/>
</dbReference>
<dbReference type="Pfam" id="PF13365">
    <property type="entry name" value="Trypsin_2"/>
    <property type="match status" value="1"/>
</dbReference>
<evidence type="ECO:0000256" key="1">
    <source>
        <dbReference type="SAM" id="MobiDB-lite"/>
    </source>
</evidence>
<proteinExistence type="predicted"/>
<dbReference type="Proteomes" id="UP000001880">
    <property type="component" value="Chromosome"/>
</dbReference>
<evidence type="ECO:0000313" key="2">
    <source>
        <dbReference type="EMBL" id="ACY18523.1"/>
    </source>
</evidence>
<dbReference type="InterPro" id="IPR009003">
    <property type="entry name" value="Peptidase_S1_PA"/>
</dbReference>
<dbReference type="EMBL" id="CP001804">
    <property type="protein sequence ID" value="ACY18523.1"/>
    <property type="molecule type" value="Genomic_DNA"/>
</dbReference>
<name>D0LK16_HALO1</name>
<sequence length="556" mass="57798">MSILRTGNRARDADDKTMYSRSTGWSALACACACALLGSALACSVSSQPDSRPLARDGLSLTVPNTLAAPIPAAAARAEGLYRSLRGELDPAPSVAPGNASRAGKRAEGTAAEAAATDRLETAPRPRAEAAESRTRSSYHVFLGDQRHPGAGVELHIEDCPQQPRIELAWTRSMRYGAALTVADTDVERIAGRPWQRLRFSYTRRPAGAESPSIHGIEYAAVGGGRLYRVTIVGAAARADALAAAIAPTLRIPARERCAPVVSADLAAAADAADAVPAAVARARADAVLVVAADWRSDAGERARLVPAALGSGLRWDARGSVLTSLHVVLDEARGAPHDAFVLGRSHTPPGSAAPVLQFECAGHIPARALAAASHPPSQSDTGAAALAPLRDQARIRCAWDLDGRPWPADELPASRADALPLERVARPADRDADADAQVWLLGYARADDGLSSARSGRLLGPAPPSPWPPGAVAAPADLLAVDIAVEPGLSGGAVVDEHGRLLGTVFGYRERLQQRAGTLAATARIGLLVPTQRPTLSTHRADDSAKPAAAARARP</sequence>
<accession>D0LK16</accession>
<feature type="compositionally biased region" description="Low complexity" evidence="1">
    <location>
        <begin position="547"/>
        <end position="556"/>
    </location>
</feature>